<sequence length="295" mass="33491">MRPIRSILYIPANNEEWVLEAPEKYDADAFIFDLEDSVPPSEKERAREIVADAYEQWDTDKTITVRLNAPDTGLFEADLDAVVHDRLDAVIIPKLPRTEYITRTDHVLSYLESRRGIESPTEIIALPETPRGFYNAHELCQASDRVAAIVGGTSRGADVERALGWEWTREGTEKLHMLSKVLLDGKAAGIEQFFGGAWTNVEDVDGLRTEAERLRSLGYTGYQVIHPSHVEPVNEIFTPDEDDVAFWQRVMDEMETAELEESRGAVRFEGEMIDIAHIKRGEDILERARAFDMID</sequence>
<accession>A0ABD5SNE9</accession>
<dbReference type="AlphaFoldDB" id="A0ABD5SNE9"/>
<evidence type="ECO:0000256" key="2">
    <source>
        <dbReference type="ARBA" id="ARBA00022723"/>
    </source>
</evidence>
<dbReference type="GO" id="GO:0046872">
    <property type="term" value="F:metal ion binding"/>
    <property type="evidence" value="ECO:0007669"/>
    <property type="project" value="UniProtKB-KW"/>
</dbReference>
<evidence type="ECO:0000259" key="4">
    <source>
        <dbReference type="Pfam" id="PF03328"/>
    </source>
</evidence>
<feature type="domain" description="HpcH/HpaI aldolase/citrate lyase" evidence="4">
    <location>
        <begin position="5"/>
        <end position="227"/>
    </location>
</feature>
<keyword evidence="6" id="KW-1185">Reference proteome</keyword>
<reference evidence="5 6" key="1">
    <citation type="journal article" date="2019" name="Int. J. Syst. Evol. Microbiol.">
        <title>The Global Catalogue of Microorganisms (GCM) 10K type strain sequencing project: providing services to taxonomists for standard genome sequencing and annotation.</title>
        <authorList>
            <consortium name="The Broad Institute Genomics Platform"/>
            <consortium name="The Broad Institute Genome Sequencing Center for Infectious Disease"/>
            <person name="Wu L."/>
            <person name="Ma J."/>
        </authorList>
    </citation>
    <scope>NUCLEOTIDE SEQUENCE [LARGE SCALE GENOMIC DNA]</scope>
    <source>
        <strain evidence="5 6">LMG 29247</strain>
    </source>
</reference>
<evidence type="ECO:0000313" key="6">
    <source>
        <dbReference type="Proteomes" id="UP001596383"/>
    </source>
</evidence>
<comment type="cofactor">
    <cofactor evidence="1">
        <name>Mg(2+)</name>
        <dbReference type="ChEBI" id="CHEBI:18420"/>
    </cofactor>
</comment>
<keyword evidence="3" id="KW-0460">Magnesium</keyword>
<evidence type="ECO:0000313" key="5">
    <source>
        <dbReference type="EMBL" id="MFC6764906.1"/>
    </source>
</evidence>
<evidence type="ECO:0000256" key="1">
    <source>
        <dbReference type="ARBA" id="ARBA00001946"/>
    </source>
</evidence>
<gene>
    <name evidence="5" type="ORF">ACFQE6_07755</name>
</gene>
<dbReference type="InterPro" id="IPR015813">
    <property type="entry name" value="Pyrv/PenolPyrv_kinase-like_dom"/>
</dbReference>
<dbReference type="EMBL" id="JBHSWV010000107">
    <property type="protein sequence ID" value="MFC6764906.1"/>
    <property type="molecule type" value="Genomic_DNA"/>
</dbReference>
<dbReference type="SUPFAM" id="SSF51621">
    <property type="entry name" value="Phosphoenolpyruvate/pyruvate domain"/>
    <property type="match status" value="1"/>
</dbReference>
<dbReference type="InterPro" id="IPR011206">
    <property type="entry name" value="Citrate_lyase_beta/mcl1/mcl2"/>
</dbReference>
<dbReference type="Pfam" id="PF03328">
    <property type="entry name" value="HpcH_HpaI"/>
    <property type="match status" value="1"/>
</dbReference>
<dbReference type="GO" id="GO:0016829">
    <property type="term" value="F:lyase activity"/>
    <property type="evidence" value="ECO:0007669"/>
    <property type="project" value="UniProtKB-KW"/>
</dbReference>
<protein>
    <submittedName>
        <fullName evidence="5">HpcH/HpaI aldolase/citrate lyase family protein</fullName>
    </submittedName>
</protein>
<dbReference type="RefSeq" id="WP_273737958.1">
    <property type="nucleotide sequence ID" value="NZ_JAQIVI010000107.1"/>
</dbReference>
<keyword evidence="5" id="KW-0456">Lyase</keyword>
<comment type="caution">
    <text evidence="5">The sequence shown here is derived from an EMBL/GenBank/DDBJ whole genome shotgun (WGS) entry which is preliminary data.</text>
</comment>
<dbReference type="PANTHER" id="PTHR32308:SF0">
    <property type="entry name" value="HPCH_HPAI ALDOLASE_CITRATE LYASE DOMAIN-CONTAINING PROTEIN"/>
    <property type="match status" value="1"/>
</dbReference>
<keyword evidence="2" id="KW-0479">Metal-binding</keyword>
<dbReference type="PANTHER" id="PTHR32308">
    <property type="entry name" value="LYASE BETA SUBUNIT, PUTATIVE (AFU_ORTHOLOGUE AFUA_4G13030)-RELATED"/>
    <property type="match status" value="1"/>
</dbReference>
<dbReference type="Gene3D" id="3.20.20.60">
    <property type="entry name" value="Phosphoenolpyruvate-binding domains"/>
    <property type="match status" value="1"/>
</dbReference>
<proteinExistence type="predicted"/>
<dbReference type="InterPro" id="IPR005000">
    <property type="entry name" value="Aldolase/citrate-lyase_domain"/>
</dbReference>
<evidence type="ECO:0000256" key="3">
    <source>
        <dbReference type="ARBA" id="ARBA00022842"/>
    </source>
</evidence>
<name>A0ABD5SNE9_9EURY</name>
<dbReference type="Proteomes" id="UP001596383">
    <property type="component" value="Unassembled WGS sequence"/>
</dbReference>
<dbReference type="PIRSF" id="PIRSF015582">
    <property type="entry name" value="Cit_lyase_B"/>
    <property type="match status" value="1"/>
</dbReference>
<organism evidence="5 6">
    <name type="scientific">Natrinema soli</name>
    <dbReference type="NCBI Taxonomy" id="1930624"/>
    <lineage>
        <taxon>Archaea</taxon>
        <taxon>Methanobacteriati</taxon>
        <taxon>Methanobacteriota</taxon>
        <taxon>Stenosarchaea group</taxon>
        <taxon>Halobacteria</taxon>
        <taxon>Halobacteriales</taxon>
        <taxon>Natrialbaceae</taxon>
        <taxon>Natrinema</taxon>
    </lineage>
</organism>
<dbReference type="InterPro" id="IPR040442">
    <property type="entry name" value="Pyrv_kinase-like_dom_sf"/>
</dbReference>